<dbReference type="Pfam" id="PF00015">
    <property type="entry name" value="MCPsignal"/>
    <property type="match status" value="1"/>
</dbReference>
<dbReference type="InterPro" id="IPR004089">
    <property type="entry name" value="MCPsignal_dom"/>
</dbReference>
<dbReference type="PANTHER" id="PTHR32089">
    <property type="entry name" value="METHYL-ACCEPTING CHEMOTAXIS PROTEIN MCPB"/>
    <property type="match status" value="1"/>
</dbReference>
<name>A0A3P3VTL0_9GAMM</name>
<comment type="subcellular location">
    <subcellularLocation>
        <location evidence="1">Membrane</location>
    </subcellularLocation>
</comment>
<dbReference type="Gene3D" id="1.10.287.950">
    <property type="entry name" value="Methyl-accepting chemotaxis protein"/>
    <property type="match status" value="1"/>
</dbReference>
<dbReference type="SUPFAM" id="SSF58104">
    <property type="entry name" value="Methyl-accepting chemotaxis protein (MCP) signaling domain"/>
    <property type="match status" value="1"/>
</dbReference>
<organism evidence="7 8">
    <name type="scientific">Aestuariirhabdus litorea</name>
    <dbReference type="NCBI Taxonomy" id="2528527"/>
    <lineage>
        <taxon>Bacteria</taxon>
        <taxon>Pseudomonadati</taxon>
        <taxon>Pseudomonadota</taxon>
        <taxon>Gammaproteobacteria</taxon>
        <taxon>Oceanospirillales</taxon>
        <taxon>Aestuariirhabdaceae</taxon>
        <taxon>Aestuariirhabdus</taxon>
    </lineage>
</organism>
<dbReference type="GO" id="GO:0016020">
    <property type="term" value="C:membrane"/>
    <property type="evidence" value="ECO:0007669"/>
    <property type="project" value="UniProtKB-SubCell"/>
</dbReference>
<keyword evidence="5" id="KW-1133">Transmembrane helix</keyword>
<dbReference type="AlphaFoldDB" id="A0A3P3VTL0"/>
<evidence type="ECO:0000313" key="8">
    <source>
        <dbReference type="Proteomes" id="UP000280792"/>
    </source>
</evidence>
<dbReference type="GO" id="GO:0006935">
    <property type="term" value="P:chemotaxis"/>
    <property type="evidence" value="ECO:0007669"/>
    <property type="project" value="UniProtKB-ARBA"/>
</dbReference>
<dbReference type="RefSeq" id="WP_125014519.1">
    <property type="nucleotide sequence ID" value="NZ_QWEZ01000001.1"/>
</dbReference>
<dbReference type="CDD" id="cd11386">
    <property type="entry name" value="MCP_signal"/>
    <property type="match status" value="1"/>
</dbReference>
<keyword evidence="5" id="KW-0812">Transmembrane</keyword>
<evidence type="ECO:0000256" key="2">
    <source>
        <dbReference type="ARBA" id="ARBA00023224"/>
    </source>
</evidence>
<evidence type="ECO:0000256" key="5">
    <source>
        <dbReference type="SAM" id="Phobius"/>
    </source>
</evidence>
<comment type="caution">
    <text evidence="7">The sequence shown here is derived from an EMBL/GenBank/DDBJ whole genome shotgun (WGS) entry which is preliminary data.</text>
</comment>
<gene>
    <name evidence="7" type="ORF">D0544_02935</name>
</gene>
<keyword evidence="5" id="KW-0472">Membrane</keyword>
<dbReference type="PANTHER" id="PTHR32089:SF112">
    <property type="entry name" value="LYSOZYME-LIKE PROTEIN-RELATED"/>
    <property type="match status" value="1"/>
</dbReference>
<reference evidence="7 8" key="2">
    <citation type="submission" date="2018-12" db="EMBL/GenBank/DDBJ databases">
        <title>Simiduia agarivorans gen. nov., sp. nov., a marine, agarolytic bacterium isolated from shallow coastal water from Keelung, Taiwan.</title>
        <authorList>
            <person name="Shieh W.Y."/>
        </authorList>
    </citation>
    <scope>NUCLEOTIDE SEQUENCE [LARGE SCALE GENOMIC DNA]</scope>
    <source>
        <strain evidence="7 8">GTF-13</strain>
    </source>
</reference>
<dbReference type="FunFam" id="1.10.287.950:FF:000001">
    <property type="entry name" value="Methyl-accepting chemotaxis sensory transducer"/>
    <property type="match status" value="1"/>
</dbReference>
<evidence type="ECO:0000256" key="3">
    <source>
        <dbReference type="ARBA" id="ARBA00029447"/>
    </source>
</evidence>
<proteinExistence type="inferred from homology"/>
<protein>
    <submittedName>
        <fullName evidence="7">Methyl-accepting chemotaxis protein</fullName>
    </submittedName>
</protein>
<feature type="domain" description="Methyl-accepting transducer" evidence="6">
    <location>
        <begin position="445"/>
        <end position="681"/>
    </location>
</feature>
<sequence>MSLEGMKVAHKLGVGFGVLLVLMMVTSLSGYSGIRLLDRALFSVGSEEAPLVEMANEMKLSLMESRNALEEFKGATARLSASDTVDTGALRGEYENTVAEFDQLVSAVLEGAEFESGLRVIKTDNPELAKLVSQSDSIHNDRFQAAAAAMLDAGERLMQSGKQASAAMSSMEQEFDAVMVAAADTETVVKQHMRAQIELARNSGLSSLVDEDIPLLDATMGIMLAIERSRIYLEEVSQQTTLEAIAESEAEYLATIKTFDQLVNAVLKGGDVEGVRIAATRQAEVRRDVEKLDAAHALFQQAAAEMIKRQRELVAETDDSEQAMTELDKWGEEAANLLGQVEVLAGQEMAAARKAGEEAGHSAVFYLILVTCIALLLGILMGFFISRSITRPLGGEPVEIESIARQIAEGNLAIGFTREPGTGIYRAMREMTLKLQHLVGGIVSASNSIATAAEEAAAISEQTNVALQEQKVNTEQVATAMNEMTTSVHDVAENANRSHTSAEEAMANALRGRDVVQGTIQAIGEMAAKVNEANTIMAELEKGSSGISTVLEVIRGISEQTNLLALNAAIEAARAGEQGRGFAVVADEVRGLARRTQESTEDIQSMIEALQRGTQSVVTTINSSQQQAEVTVEKAKETSEALASIVEAFDRINDINAQVASAVEQQSAVAEEINGNVVAISMASEQTSSGSHETAMASQELATQAETLRDLASEFKLA</sequence>
<evidence type="ECO:0000259" key="6">
    <source>
        <dbReference type="PROSITE" id="PS50111"/>
    </source>
</evidence>
<evidence type="ECO:0000256" key="4">
    <source>
        <dbReference type="PROSITE-ProRule" id="PRU00284"/>
    </source>
</evidence>
<dbReference type="GO" id="GO:0007165">
    <property type="term" value="P:signal transduction"/>
    <property type="evidence" value="ECO:0007669"/>
    <property type="project" value="UniProtKB-KW"/>
</dbReference>
<dbReference type="SMART" id="SM00283">
    <property type="entry name" value="MA"/>
    <property type="match status" value="1"/>
</dbReference>
<dbReference type="EMBL" id="QWEZ01000001">
    <property type="protein sequence ID" value="RRJ84093.1"/>
    <property type="molecule type" value="Genomic_DNA"/>
</dbReference>
<keyword evidence="8" id="KW-1185">Reference proteome</keyword>
<comment type="similarity">
    <text evidence="3">Belongs to the methyl-accepting chemotaxis (MCP) protein family.</text>
</comment>
<feature type="transmembrane region" description="Helical" evidence="5">
    <location>
        <begin position="363"/>
        <end position="385"/>
    </location>
</feature>
<evidence type="ECO:0000256" key="1">
    <source>
        <dbReference type="ARBA" id="ARBA00004370"/>
    </source>
</evidence>
<evidence type="ECO:0000313" key="7">
    <source>
        <dbReference type="EMBL" id="RRJ84093.1"/>
    </source>
</evidence>
<keyword evidence="2 4" id="KW-0807">Transducer</keyword>
<dbReference type="PROSITE" id="PS50111">
    <property type="entry name" value="CHEMOTAXIS_TRANSDUC_2"/>
    <property type="match status" value="1"/>
</dbReference>
<accession>A0A3P3VTL0</accession>
<dbReference type="Proteomes" id="UP000280792">
    <property type="component" value="Unassembled WGS sequence"/>
</dbReference>
<reference evidence="7 8" key="1">
    <citation type="submission" date="2018-08" db="EMBL/GenBank/DDBJ databases">
        <authorList>
            <person name="Khan S.A."/>
        </authorList>
    </citation>
    <scope>NUCLEOTIDE SEQUENCE [LARGE SCALE GENOMIC DNA]</scope>
    <source>
        <strain evidence="7 8">GTF-13</strain>
    </source>
</reference>